<evidence type="ECO:0000313" key="14">
    <source>
        <dbReference type="Proteomes" id="UP000282433"/>
    </source>
</evidence>
<organism evidence="11 17">
    <name type="scientific">Klebsiella pneumoniae</name>
    <dbReference type="NCBI Taxonomy" id="573"/>
    <lineage>
        <taxon>Bacteria</taxon>
        <taxon>Pseudomonadati</taxon>
        <taxon>Pseudomonadota</taxon>
        <taxon>Gammaproteobacteria</taxon>
        <taxon>Enterobacterales</taxon>
        <taxon>Enterobacteriaceae</taxon>
        <taxon>Klebsiella/Raoultella group</taxon>
        <taxon>Klebsiella</taxon>
        <taxon>Klebsiella pneumoniae complex</taxon>
    </lineage>
</organism>
<reference evidence="8 15" key="4">
    <citation type="submission" date="2018-10" db="EMBL/GenBank/DDBJ databases">
        <authorList>
            <person name="Vanduin D."/>
            <person name="Fouts D."/>
            <person name="Wright M."/>
            <person name="Sutton G."/>
            <person name="Nguyen K."/>
            <person name="Kreiswirth B."/>
            <person name="Chen L."/>
            <person name="Rojas L."/>
            <person name="Hujer A."/>
            <person name="Hujer K."/>
            <person name="Bonomo R."/>
            <person name="Adams M."/>
        </authorList>
    </citation>
    <scope>NUCLEOTIDE SEQUENCE [LARGE SCALE GENOMIC DNA]</scope>
    <source>
        <strain evidence="8 15">CRK0165</strain>
    </source>
</reference>
<dbReference type="EMBL" id="QOHW01000046">
    <property type="protein sequence ID" value="RBZ16169.1"/>
    <property type="molecule type" value="Genomic_DNA"/>
</dbReference>
<dbReference type="EMBL" id="VSSY01000007">
    <property type="protein sequence ID" value="TYL79646.1"/>
    <property type="molecule type" value="Genomic_DNA"/>
</dbReference>
<dbReference type="Proteomes" id="UP000254657">
    <property type="component" value="Unassembled WGS sequence"/>
</dbReference>
<evidence type="ECO:0000313" key="13">
    <source>
        <dbReference type="Proteomes" id="UP000275975"/>
    </source>
</evidence>
<dbReference type="Proteomes" id="UP000441029">
    <property type="component" value="Unassembled WGS sequence"/>
</dbReference>
<evidence type="ECO:0000313" key="2">
    <source>
        <dbReference type="EMBL" id="MRL34263.1"/>
    </source>
</evidence>
<dbReference type="Proteomes" id="UP000294951">
    <property type="component" value="Unassembled WGS sequence"/>
</dbReference>
<evidence type="ECO:0000313" key="11">
    <source>
        <dbReference type="EMBL" id="TYL79646.1"/>
    </source>
</evidence>
<reference evidence="11 17" key="11">
    <citation type="submission" date="2019-08" db="EMBL/GenBank/DDBJ databases">
        <title>Phenotypic and genetic characterization of extended-spectrum b-lactamase-producing hypermucoviscous Klebsiella pneumoniae from Chile.</title>
        <authorList>
            <person name="Morales-Leon F."/>
            <person name="Caro C."/>
            <person name="Opazo-Capurro A."/>
            <person name="Lincopan N."/>
            <person name="Dominguez-Yevenes M."/>
            <person name="Lima C."/>
            <person name="Bello-Toledo H."/>
            <person name="Gonzalez-Rocha G."/>
        </authorList>
    </citation>
    <scope>NUCLEOTIDE SEQUENCE [LARGE SCALE GENOMIC DNA]</scope>
    <source>
        <strain evidence="11 17">UCO-494</strain>
    </source>
</reference>
<reference evidence="9" key="5">
    <citation type="submission" date="2018-10" db="EMBL/GenBank/DDBJ databases">
        <authorList>
            <person name="Fan Y."/>
            <person name="Timp W."/>
            <person name="Bergman Y."/>
            <person name="Tamma P."/>
            <person name="Simner P."/>
        </authorList>
    </citation>
    <scope>NUCLEOTIDE SEQUENCE</scope>
    <source>
        <strain evidence="9">KLPN_104</strain>
    </source>
</reference>
<dbReference type="EMBL" id="WJVL01000018">
    <property type="protein sequence ID" value="MRJ98496.1"/>
    <property type="molecule type" value="Genomic_DNA"/>
</dbReference>
<dbReference type="Proteomes" id="UP000253559">
    <property type="component" value="Unassembled WGS sequence"/>
</dbReference>
<evidence type="ECO:0000313" key="5">
    <source>
        <dbReference type="EMBL" id="QEP91796.1"/>
    </source>
</evidence>
<evidence type="ECO:0000313" key="8">
    <source>
        <dbReference type="EMBL" id="ROH00462.1"/>
    </source>
</evidence>
<dbReference type="Proteomes" id="UP000275975">
    <property type="component" value="Unassembled WGS sequence"/>
</dbReference>
<dbReference type="EMBL" id="WNPO01000005">
    <property type="protein sequence ID" value="MUA38736.1"/>
    <property type="molecule type" value="Genomic_DNA"/>
</dbReference>
<reference evidence="9 13" key="7">
    <citation type="journal article" date="2019" name="Antimicrob. Agents Chemother.">
        <title>Applying Rapid Whole Genome Sequencing to Predict Phenotypic Antimicrobial Susceptibility Testing Results Among Carbapenem-Resistant Klebsiella pneumoniae Clinical Isolates.</title>
        <authorList>
            <person name="Tamma P.D."/>
            <person name="Fan Y."/>
            <person name="Bergman Y."/>
            <person name="Pertea G."/>
            <person name="Kazmi A."/>
            <person name="Lewis S."/>
            <person name="Carroll K.C."/>
            <person name="Schatz M.C."/>
            <person name="Timp W."/>
            <person name="Simner P.J."/>
        </authorList>
    </citation>
    <scope>NUCLEOTIDE SEQUENCE [LARGE SCALE GENOMIC DNA]</scope>
    <source>
        <strain evidence="9 13">KLPN_104</strain>
    </source>
</reference>
<reference evidence="1 19" key="13">
    <citation type="submission" date="2019-11" db="EMBL/GenBank/DDBJ databases">
        <title>Molecular typing, antibiotic resistance determination and virulence profiling for 36 multidrug-resistant clinical Klebsiella pneumoniae isolates using second- and third-generation sequencing.</title>
        <authorList>
            <person name="Shelenkov A."/>
            <person name="Mikhaylova Y."/>
            <person name="Yanushevich Y."/>
            <person name="Samoilov A."/>
            <person name="Petrova L."/>
            <person name="Fomina V."/>
            <person name="Gusarov V."/>
            <person name="Zamyatin M."/>
            <person name="Shagin D."/>
        </authorList>
    </citation>
    <scope>NUCLEOTIDE SEQUENCE [LARGE SCALE GENOMIC DNA]</scope>
    <source>
        <strain evidence="2">CriePir115</strain>
        <strain evidence="1 19">CriePir226</strain>
    </source>
</reference>
<evidence type="ECO:0000313" key="15">
    <source>
        <dbReference type="Proteomes" id="UP000283322"/>
    </source>
</evidence>
<dbReference type="EMBL" id="SMTN01000014">
    <property type="protein sequence ID" value="TDJ98788.1"/>
    <property type="molecule type" value="Genomic_DNA"/>
</dbReference>
<reference evidence="7" key="1">
    <citation type="submission" date="2018-07" db="EMBL/GenBank/DDBJ databases">
        <title>Draft genome sequence of Klebsiella pneumoniae K293.</title>
        <authorList>
            <person name="He F."/>
        </authorList>
    </citation>
    <scope>NUCLEOTIDE SEQUENCE</scope>
    <source>
        <strain evidence="7">K293</strain>
    </source>
</reference>
<evidence type="ECO:0000313" key="1">
    <source>
        <dbReference type="EMBL" id="MRJ98496.1"/>
    </source>
</evidence>
<evidence type="ECO:0000313" key="12">
    <source>
        <dbReference type="EMBL" id="VEB04004.1"/>
    </source>
</evidence>
<dbReference type="EMBL" id="MPYG04000060">
    <property type="protein sequence ID" value="ROH00462.1"/>
    <property type="molecule type" value="Genomic_DNA"/>
</dbReference>
<sequence length="47" mass="5554">MFCIFMVKKHSVLLLNNAIFTIEFNGLAQFFTKKQIKTSIFQSIKQR</sequence>
<dbReference type="Proteomes" id="UP000282433">
    <property type="component" value="Chromosome"/>
</dbReference>
<dbReference type="Proteomes" id="UP000325096">
    <property type="component" value="Chromosome"/>
</dbReference>
<reference evidence="6" key="3">
    <citation type="submission" date="2018-08" db="EMBL/GenBank/DDBJ databases">
        <title>Klebsiella pneumoniae genome sequencing and assembly.</title>
        <authorList>
            <person name="Martins R.C.R."/>
            <person name="Perdigao-Neto L.V."/>
            <person name="Costa S.F."/>
            <person name="Levin A.S.S."/>
        </authorList>
    </citation>
    <scope>NUCLEOTIDE SEQUENCE</scope>
    <source>
        <strain evidence="6">BC_5001</strain>
    </source>
</reference>
<evidence type="ECO:0000313" key="7">
    <source>
        <dbReference type="EMBL" id="RDT94013.1"/>
    </source>
</evidence>
<evidence type="ECO:0000313" key="19">
    <source>
        <dbReference type="Proteomes" id="UP000441029"/>
    </source>
</evidence>
<reference evidence="4 21" key="12">
    <citation type="submission" date="2019-11" db="EMBL/GenBank/DDBJ databases">
        <title>Emergence of a novel subclone of carbapenem-resistant Klebsiella pneumoniae ST11 with enhanced virulence and transmissibility: a molecular epidemiological, clinical, genomic study.</title>
        <authorList>
            <person name="Zhou K."/>
        </authorList>
    </citation>
    <scope>NUCLEOTIDE SEQUENCE [LARGE SCALE GENOMIC DNA]</scope>
    <source>
        <strain evidence="4 21">KP_38044</strain>
    </source>
</reference>
<dbReference type="EMBL" id="CP043669">
    <property type="protein sequence ID" value="QEP91796.1"/>
    <property type="molecule type" value="Genomic_DNA"/>
</dbReference>
<dbReference type="EMBL" id="RDAM01000001">
    <property type="protein sequence ID" value="RRF06935.1"/>
    <property type="molecule type" value="Genomic_DNA"/>
</dbReference>
<protein>
    <submittedName>
        <fullName evidence="12">Membrane protein</fullName>
    </submittedName>
</protein>
<gene>
    <name evidence="8" type="ORF">BL124_00007440</name>
    <name evidence="6" type="ORF">DM078_27920</name>
    <name evidence="7" type="ORF">DW286_09060</name>
    <name evidence="10" type="ORF">E1814_15640</name>
    <name evidence="9" type="ORF">EAO17_12235</name>
    <name evidence="3" type="ORF">FME62_20465</name>
    <name evidence="11" type="ORF">FXN67_10305</name>
    <name evidence="5" type="ORF">FZ929_18075</name>
    <name evidence="1" type="ORF">GJJ01_21405</name>
    <name evidence="2" type="ORF">GJJ18_02330</name>
    <name evidence="4" type="ORF">GNF00_02600</name>
    <name evidence="12" type="ORF">NCTC13635_04087</name>
</gene>
<evidence type="ECO:0000313" key="4">
    <source>
        <dbReference type="EMBL" id="MUA38736.1"/>
    </source>
</evidence>
<dbReference type="EMBL" id="QRCF01000007">
    <property type="protein sequence ID" value="RDT94013.1"/>
    <property type="molecule type" value="Genomic_DNA"/>
</dbReference>
<evidence type="ECO:0000313" key="17">
    <source>
        <dbReference type="Proteomes" id="UP000322977"/>
    </source>
</evidence>
<evidence type="ECO:0000313" key="3">
    <source>
        <dbReference type="EMBL" id="MSS33141.1"/>
    </source>
</evidence>
<dbReference type="Proteomes" id="UP000468995">
    <property type="component" value="Unassembled WGS sequence"/>
</dbReference>
<dbReference type="AlphaFoldDB" id="A0A086IJT6"/>
<name>A0A086IJT6_KLEPN</name>
<reference evidence="6" key="2">
    <citation type="submission" date="2018-07" db="EMBL/GenBank/DDBJ databases">
        <authorList>
            <person name="Martins R.C."/>
            <person name="Perdigao-Neto L.V."/>
            <person name="Costa S.F."/>
            <person name="Levin A.S.S."/>
        </authorList>
    </citation>
    <scope>NUCLEOTIDE SEQUENCE</scope>
    <source>
        <strain evidence="6">BC_5001</strain>
    </source>
</reference>
<evidence type="ECO:0000313" key="16">
    <source>
        <dbReference type="Proteomes" id="UP000294951"/>
    </source>
</evidence>
<evidence type="ECO:0000313" key="6">
    <source>
        <dbReference type="EMBL" id="RBZ16169.1"/>
    </source>
</evidence>
<dbReference type="EMBL" id="WJWF01000002">
    <property type="protein sequence ID" value="MRL34263.1"/>
    <property type="molecule type" value="Genomic_DNA"/>
</dbReference>
<accession>A0A086IJT6</accession>
<dbReference type="EMBL" id="LR134162">
    <property type="protein sequence ID" value="VEB04004.1"/>
    <property type="molecule type" value="Genomic_DNA"/>
</dbReference>
<evidence type="ECO:0000313" key="20">
    <source>
        <dbReference type="Proteomes" id="UP000468995"/>
    </source>
</evidence>
<dbReference type="Proteomes" id="UP000283322">
    <property type="component" value="Unassembled WGS sequence"/>
</dbReference>
<evidence type="ECO:0000313" key="21">
    <source>
        <dbReference type="Proteomes" id="UP000485085"/>
    </source>
</evidence>
<reference evidence="12 14" key="6">
    <citation type="submission" date="2018-12" db="EMBL/GenBank/DDBJ databases">
        <authorList>
            <consortium name="Pathogen Informatics"/>
        </authorList>
    </citation>
    <scope>NUCLEOTIDE SEQUENCE [LARGE SCALE GENOMIC DNA]</scope>
    <source>
        <strain evidence="12 14">NCTC13635</strain>
    </source>
</reference>
<dbReference type="EMBL" id="VINI01000019">
    <property type="protein sequence ID" value="MSS33141.1"/>
    <property type="molecule type" value="Genomic_DNA"/>
</dbReference>
<proteinExistence type="predicted"/>
<evidence type="ECO:0000313" key="18">
    <source>
        <dbReference type="Proteomes" id="UP000325096"/>
    </source>
</evidence>
<reference evidence="5 18" key="10">
    <citation type="submission" date="2019-08" db="EMBL/GenBank/DDBJ databases">
        <title>Emergence of NDM-5-producing hypervirulent Klebsiella pneumoniae from clinical infections.</title>
        <authorList>
            <person name="Shen Z."/>
            <person name="Zhang H."/>
            <person name="Li M."/>
        </authorList>
    </citation>
    <scope>NUCLEOTIDE SEQUENCE [LARGE SCALE GENOMIC DNA]</scope>
    <source>
        <strain evidence="5 18">RJ18-06</strain>
    </source>
</reference>
<evidence type="ECO:0000313" key="10">
    <source>
        <dbReference type="EMBL" id="TDJ98788.1"/>
    </source>
</evidence>
<dbReference type="Proteomes" id="UP000485085">
    <property type="component" value="Unassembled WGS sequence"/>
</dbReference>
<dbReference type="Proteomes" id="UP000322977">
    <property type="component" value="Unassembled WGS sequence"/>
</dbReference>
<reference evidence="10 16" key="8">
    <citation type="submission" date="2019-03" db="EMBL/GenBank/DDBJ databases">
        <title>Multidrug-Resistant Klebsiella pneumoniae Clinical Bloodstream Isolates in Shanghai, China.</title>
        <authorList>
            <person name="Wang S."/>
        </authorList>
    </citation>
    <scope>NUCLEOTIDE SEQUENCE [LARGE SCALE GENOMIC DNA]</scope>
    <source>
        <strain evidence="10 16">RJ1071</strain>
    </source>
</reference>
<evidence type="ECO:0000313" key="9">
    <source>
        <dbReference type="EMBL" id="RRF06935.1"/>
    </source>
</evidence>
<dbReference type="KEGG" id="kpnu:LI86_01505"/>
<reference evidence="3 20" key="9">
    <citation type="submission" date="2019-07" db="EMBL/GenBank/DDBJ databases">
        <title>Genome sequence of OXA-232-producing Klebsiella pneumoniae ST23 from septicemic neonate.</title>
        <authorList>
            <person name="Mukherjee S."/>
            <person name="Naha S."/>
            <person name="Bhadury P."/>
            <person name="Basu S."/>
        </authorList>
    </citation>
    <scope>NUCLEOTIDE SEQUENCE [LARGE SCALE GENOMIC DNA]</scope>
    <source>
        <strain evidence="3 20">EN5275</strain>
    </source>
</reference>